<gene>
    <name evidence="3" type="primary">DNAH5_5</name>
    <name evidence="3" type="ORF">OS493_007756</name>
</gene>
<feature type="domain" description="Dynein heavy chain AAA module D4" evidence="2">
    <location>
        <begin position="2"/>
        <end position="99"/>
    </location>
</feature>
<feature type="non-terminal residue" evidence="3">
    <location>
        <position position="99"/>
    </location>
</feature>
<comment type="similarity">
    <text evidence="1">Belongs to the dynein heavy chain family.</text>
</comment>
<dbReference type="GO" id="GO:0051959">
    <property type="term" value="F:dynein light intermediate chain binding"/>
    <property type="evidence" value="ECO:0007669"/>
    <property type="project" value="InterPro"/>
</dbReference>
<organism evidence="3 4">
    <name type="scientific">Desmophyllum pertusum</name>
    <dbReference type="NCBI Taxonomy" id="174260"/>
    <lineage>
        <taxon>Eukaryota</taxon>
        <taxon>Metazoa</taxon>
        <taxon>Cnidaria</taxon>
        <taxon>Anthozoa</taxon>
        <taxon>Hexacorallia</taxon>
        <taxon>Scleractinia</taxon>
        <taxon>Caryophylliina</taxon>
        <taxon>Caryophylliidae</taxon>
        <taxon>Desmophyllum</taxon>
    </lineage>
</organism>
<evidence type="ECO:0000313" key="4">
    <source>
        <dbReference type="Proteomes" id="UP001163046"/>
    </source>
</evidence>
<reference evidence="3" key="1">
    <citation type="submission" date="2023-01" db="EMBL/GenBank/DDBJ databases">
        <title>Genome assembly of the deep-sea coral Lophelia pertusa.</title>
        <authorList>
            <person name="Herrera S."/>
            <person name="Cordes E."/>
        </authorList>
    </citation>
    <scope>NUCLEOTIDE SEQUENCE</scope>
    <source>
        <strain evidence="3">USNM1676648</strain>
        <tissue evidence="3">Polyp</tissue>
    </source>
</reference>
<dbReference type="PANTHER" id="PTHR46961">
    <property type="entry name" value="DYNEIN HEAVY CHAIN 1, AXONEMAL-LIKE PROTEIN"/>
    <property type="match status" value="1"/>
</dbReference>
<dbReference type="GO" id="GO:0007018">
    <property type="term" value="P:microtubule-based movement"/>
    <property type="evidence" value="ECO:0007669"/>
    <property type="project" value="InterPro"/>
</dbReference>
<dbReference type="GO" id="GO:0030286">
    <property type="term" value="C:dynein complex"/>
    <property type="evidence" value="ECO:0007669"/>
    <property type="project" value="InterPro"/>
</dbReference>
<proteinExistence type="inferred from homology"/>
<dbReference type="InterPro" id="IPR027417">
    <property type="entry name" value="P-loop_NTPase"/>
</dbReference>
<evidence type="ECO:0000256" key="1">
    <source>
        <dbReference type="ARBA" id="ARBA00008887"/>
    </source>
</evidence>
<accession>A0A9W9YUK7</accession>
<dbReference type="Gene3D" id="3.40.50.300">
    <property type="entry name" value="P-loop containing nucleotide triphosphate hydrolases"/>
    <property type="match status" value="1"/>
</dbReference>
<sequence length="99" mass="11464">MEDLKYLYRVAGMQGQGIAFIFTDQEIKEEGFLEYLNNLLSSGEISNLFARDEIDEVCGELIPVMKKEFPRRPPTGENLYDYFLTRAKHNLHVVLCFSP</sequence>
<dbReference type="PANTHER" id="PTHR46961:SF19">
    <property type="entry name" value="DYNEIN HEAVY CHAIN 5, AXONEMAL"/>
    <property type="match status" value="1"/>
</dbReference>
<keyword evidence="4" id="KW-1185">Reference proteome</keyword>
<protein>
    <submittedName>
        <fullName evidence="3">Dynein heavy chain 5, axonemal</fullName>
    </submittedName>
</protein>
<dbReference type="EMBL" id="MU827304">
    <property type="protein sequence ID" value="KAJ7365108.1"/>
    <property type="molecule type" value="Genomic_DNA"/>
</dbReference>
<dbReference type="InterPro" id="IPR024317">
    <property type="entry name" value="Dynein_heavy_chain_D4_dom"/>
</dbReference>
<dbReference type="InterPro" id="IPR026983">
    <property type="entry name" value="DHC"/>
</dbReference>
<dbReference type="Pfam" id="PF12780">
    <property type="entry name" value="AAA_8"/>
    <property type="match status" value="1"/>
</dbReference>
<comment type="caution">
    <text evidence="3">The sequence shown here is derived from an EMBL/GenBank/DDBJ whole genome shotgun (WGS) entry which is preliminary data.</text>
</comment>
<evidence type="ECO:0000259" key="2">
    <source>
        <dbReference type="Pfam" id="PF12780"/>
    </source>
</evidence>
<name>A0A9W9YUK7_9CNID</name>
<dbReference type="GO" id="GO:0045505">
    <property type="term" value="F:dynein intermediate chain binding"/>
    <property type="evidence" value="ECO:0007669"/>
    <property type="project" value="InterPro"/>
</dbReference>
<dbReference type="OrthoDB" id="286107at2759"/>
<dbReference type="AlphaFoldDB" id="A0A9W9YUK7"/>
<evidence type="ECO:0000313" key="3">
    <source>
        <dbReference type="EMBL" id="KAJ7365108.1"/>
    </source>
</evidence>
<dbReference type="Proteomes" id="UP001163046">
    <property type="component" value="Unassembled WGS sequence"/>
</dbReference>